<dbReference type="SMART" id="SM00479">
    <property type="entry name" value="EXOIII"/>
    <property type="match status" value="1"/>
</dbReference>
<feature type="compositionally biased region" description="Basic residues" evidence="7">
    <location>
        <begin position="722"/>
        <end position="734"/>
    </location>
</feature>
<keyword evidence="5" id="KW-0269">Exonuclease</keyword>
<evidence type="ECO:0000256" key="3">
    <source>
        <dbReference type="ARBA" id="ARBA00022722"/>
    </source>
</evidence>
<evidence type="ECO:0000256" key="1">
    <source>
        <dbReference type="ARBA" id="ARBA00004496"/>
    </source>
</evidence>
<dbReference type="PANTHER" id="PTHR23044:SF61">
    <property type="entry name" value="3'-5' EXORIBONUCLEASE 1-RELATED"/>
    <property type="match status" value="1"/>
</dbReference>
<dbReference type="InterPro" id="IPR003034">
    <property type="entry name" value="SAP_dom"/>
</dbReference>
<feature type="region of interest" description="Disordered" evidence="7">
    <location>
        <begin position="53"/>
        <end position="82"/>
    </location>
</feature>
<dbReference type="EMBL" id="NIDF01000009">
    <property type="protein sequence ID" value="TYJ57850.1"/>
    <property type="molecule type" value="Genomic_DNA"/>
</dbReference>
<dbReference type="InterPro" id="IPR036397">
    <property type="entry name" value="RNaseH_sf"/>
</dbReference>
<feature type="domain" description="SAP" evidence="8">
    <location>
        <begin position="84"/>
        <end position="118"/>
    </location>
</feature>
<feature type="compositionally biased region" description="Basic and acidic residues" evidence="7">
    <location>
        <begin position="556"/>
        <end position="588"/>
    </location>
</feature>
<reference evidence="9 10" key="1">
    <citation type="submission" date="2017-05" db="EMBL/GenBank/DDBJ databases">
        <title>The Genome Sequence of Tsuchiyaea wingfieldii DSM 27421.</title>
        <authorList>
            <person name="Cuomo C."/>
            <person name="Passer A."/>
            <person name="Billmyre B."/>
            <person name="Heitman J."/>
        </authorList>
    </citation>
    <scope>NUCLEOTIDE SEQUENCE [LARGE SCALE GENOMIC DNA]</scope>
    <source>
        <strain evidence="9 10">DSM 27421</strain>
    </source>
</reference>
<evidence type="ECO:0000256" key="6">
    <source>
        <dbReference type="ARBA" id="ARBA00023158"/>
    </source>
</evidence>
<dbReference type="PANTHER" id="PTHR23044">
    <property type="entry name" value="3'-5' EXONUCLEASE ERI1-RELATED"/>
    <property type="match status" value="1"/>
</dbReference>
<evidence type="ECO:0000256" key="4">
    <source>
        <dbReference type="ARBA" id="ARBA00022801"/>
    </source>
</evidence>
<dbReference type="AlphaFoldDB" id="A0A5D3B6L1"/>
<keyword evidence="4" id="KW-0378">Hydrolase</keyword>
<keyword evidence="10" id="KW-1185">Reference proteome</keyword>
<dbReference type="Pfam" id="PF02037">
    <property type="entry name" value="SAP"/>
    <property type="match status" value="1"/>
</dbReference>
<dbReference type="SMART" id="SM00513">
    <property type="entry name" value="SAP"/>
    <property type="match status" value="1"/>
</dbReference>
<proteinExistence type="predicted"/>
<feature type="region of interest" description="Disordered" evidence="7">
    <location>
        <begin position="388"/>
        <end position="422"/>
    </location>
</feature>
<feature type="compositionally biased region" description="Acidic residues" evidence="7">
    <location>
        <begin position="686"/>
        <end position="699"/>
    </location>
</feature>
<comment type="caution">
    <text evidence="9">The sequence shown here is derived from an EMBL/GenBank/DDBJ whole genome shotgun (WGS) entry which is preliminary data.</text>
</comment>
<dbReference type="InterPro" id="IPR051274">
    <property type="entry name" value="3-5_Exoribonuclease"/>
</dbReference>
<dbReference type="GO" id="GO:0005737">
    <property type="term" value="C:cytoplasm"/>
    <property type="evidence" value="ECO:0007669"/>
    <property type="project" value="UniProtKB-SubCell"/>
</dbReference>
<evidence type="ECO:0000313" key="10">
    <source>
        <dbReference type="Proteomes" id="UP000322245"/>
    </source>
</evidence>
<dbReference type="PROSITE" id="PS50800">
    <property type="entry name" value="SAP"/>
    <property type="match status" value="1"/>
</dbReference>
<dbReference type="GO" id="GO:0000175">
    <property type="term" value="F:3'-5'-RNA exonuclease activity"/>
    <property type="evidence" value="ECO:0007669"/>
    <property type="project" value="InterPro"/>
</dbReference>
<dbReference type="CDD" id="cd06133">
    <property type="entry name" value="ERI-1_3'hExo_like"/>
    <property type="match status" value="1"/>
</dbReference>
<comment type="subcellular location">
    <subcellularLocation>
        <location evidence="1">Cytoplasm</location>
    </subcellularLocation>
</comment>
<dbReference type="GO" id="GO:0003676">
    <property type="term" value="F:nucleic acid binding"/>
    <property type="evidence" value="ECO:0007669"/>
    <property type="project" value="InterPro"/>
</dbReference>
<keyword evidence="3" id="KW-0540">Nuclease</keyword>
<feature type="compositionally biased region" description="Basic and acidic residues" evidence="7">
    <location>
        <begin position="503"/>
        <end position="548"/>
    </location>
</feature>
<keyword evidence="6" id="KW-0943">RNA-mediated gene silencing</keyword>
<gene>
    <name evidence="9" type="ORF">B9479_001460</name>
</gene>
<dbReference type="InterPro" id="IPR047201">
    <property type="entry name" value="ERI-1_3'hExo-like"/>
</dbReference>
<feature type="region of interest" description="Disordered" evidence="7">
    <location>
        <begin position="499"/>
        <end position="734"/>
    </location>
</feature>
<dbReference type="InterPro" id="IPR012337">
    <property type="entry name" value="RNaseH-like_sf"/>
</dbReference>
<feature type="compositionally biased region" description="Basic and acidic residues" evidence="7">
    <location>
        <begin position="636"/>
        <end position="668"/>
    </location>
</feature>
<keyword evidence="2" id="KW-0963">Cytoplasm</keyword>
<feature type="compositionally biased region" description="Polar residues" evidence="7">
    <location>
        <begin position="25"/>
        <end position="40"/>
    </location>
</feature>
<evidence type="ECO:0000256" key="2">
    <source>
        <dbReference type="ARBA" id="ARBA00022490"/>
    </source>
</evidence>
<dbReference type="Pfam" id="PF00929">
    <property type="entry name" value="RNase_T"/>
    <property type="match status" value="1"/>
</dbReference>
<dbReference type="GO" id="GO:0031047">
    <property type="term" value="P:regulatory ncRNA-mediated gene silencing"/>
    <property type="evidence" value="ECO:0007669"/>
    <property type="project" value="UniProtKB-KW"/>
</dbReference>
<dbReference type="SUPFAM" id="SSF53098">
    <property type="entry name" value="Ribonuclease H-like"/>
    <property type="match status" value="1"/>
</dbReference>
<dbReference type="InterPro" id="IPR013520">
    <property type="entry name" value="Ribonucl_H"/>
</dbReference>
<evidence type="ECO:0000259" key="8">
    <source>
        <dbReference type="PROSITE" id="PS50800"/>
    </source>
</evidence>
<evidence type="ECO:0000256" key="5">
    <source>
        <dbReference type="ARBA" id="ARBA00022839"/>
    </source>
</evidence>
<organism evidence="9 10">
    <name type="scientific">Cryptococcus floricola</name>
    <dbReference type="NCBI Taxonomy" id="2591691"/>
    <lineage>
        <taxon>Eukaryota</taxon>
        <taxon>Fungi</taxon>
        <taxon>Dikarya</taxon>
        <taxon>Basidiomycota</taxon>
        <taxon>Agaricomycotina</taxon>
        <taxon>Tremellomycetes</taxon>
        <taxon>Tremellales</taxon>
        <taxon>Cryptococcaceae</taxon>
        <taxon>Cryptococcus</taxon>
    </lineage>
</organism>
<evidence type="ECO:0000256" key="7">
    <source>
        <dbReference type="SAM" id="MobiDB-lite"/>
    </source>
</evidence>
<feature type="region of interest" description="Disordered" evidence="7">
    <location>
        <begin position="1"/>
        <end position="40"/>
    </location>
</feature>
<protein>
    <recommendedName>
        <fullName evidence="8">SAP domain-containing protein</fullName>
    </recommendedName>
</protein>
<evidence type="ECO:0000313" key="9">
    <source>
        <dbReference type="EMBL" id="TYJ57850.1"/>
    </source>
</evidence>
<name>A0A5D3B6L1_9TREE</name>
<feature type="compositionally biased region" description="Basic and acidic residues" evidence="7">
    <location>
        <begin position="596"/>
        <end position="627"/>
    </location>
</feature>
<dbReference type="Gene3D" id="3.30.420.10">
    <property type="entry name" value="Ribonuclease H-like superfamily/Ribonuclease H"/>
    <property type="match status" value="1"/>
</dbReference>
<dbReference type="Proteomes" id="UP000322245">
    <property type="component" value="Unassembled WGS sequence"/>
</dbReference>
<accession>A0A5D3B6L1</accession>
<sequence>MSYDPPQETWSAPGPIYQPGAWGQPSIQQYNPKPDSDTGSQEILADELGYMELGGDKEGQGEEEWEVAGDSPWPVDVPGLPKISKKNTVDELREALQKMGLSPKGKKETLYRRAQTAVQAAALAMAPPPEDPSTPLSDSDNPWAVDFPSESVLAAHFAEKERRRAERQQMKESGQKFRSFLCFDVEATCRGGKEFDWPNEIIEFPVVLVRWGEPDEEGKRVLEKVDTFRSYVRPTWQPVLTDFCKALTGITQEIVDASPTFPEVLKELEIWLDKWDLRGEKGLKDAIWVTDGPWDLRDFVPKQLHITPPNPYPNFFHGPYLNIKHGVQSVMSEINRRRAYADAHPDNAPNERAIMPITTSRRGGKWRPGPGAEGYGAAVARAFRSDGAIPVTAPSTPTRSGAPDAPGSPSTPAGQTPPRPRTDYYLNIAGMCEALGLGEFEGRQHSGLDDATNIARILIKLSEKNVIFEANGLIEPTHSGKRYAWMGESGKVIWEDWMSSQKPQEDPVQKELDKQRNIEEAKRQKEEADRKKAEKEERKKLVEEEHAANRAANKQHNIEEAKRQKEEADRKKAEKEERKKLVEEEHAANRAANKQHNIEEAKRQKEEVDKKKAEKEERKKPVEEGHAANRAANKQRNIEEAKRQKEEADRKKAEKEERKKLVEEEHAANRAAKAAKAAAKDHTEEIWDGEEGYDEDQEYQEQPRDEGPTDSLVFVPRAVSRGQRRRSANRIRSP</sequence>